<dbReference type="RefSeq" id="WP_398273497.1">
    <property type="nucleotide sequence ID" value="NZ_JBITLV010000001.1"/>
</dbReference>
<dbReference type="Pfam" id="PF04203">
    <property type="entry name" value="Sortase"/>
    <property type="match status" value="1"/>
</dbReference>
<gene>
    <name evidence="3" type="ORF">ACIB24_00365</name>
</gene>
<dbReference type="EMBL" id="JBITLV010000001">
    <property type="protein sequence ID" value="MFI7585508.1"/>
    <property type="molecule type" value="Genomic_DNA"/>
</dbReference>
<feature type="transmembrane region" description="Helical" evidence="2">
    <location>
        <begin position="250"/>
        <end position="271"/>
    </location>
</feature>
<keyword evidence="1" id="KW-0378">Hydrolase</keyword>
<keyword evidence="2" id="KW-1133">Transmembrane helix</keyword>
<organism evidence="3 4">
    <name type="scientific">Spongisporangium articulatum</name>
    <dbReference type="NCBI Taxonomy" id="3362603"/>
    <lineage>
        <taxon>Bacteria</taxon>
        <taxon>Bacillati</taxon>
        <taxon>Actinomycetota</taxon>
        <taxon>Actinomycetes</taxon>
        <taxon>Kineosporiales</taxon>
        <taxon>Kineosporiaceae</taxon>
        <taxon>Spongisporangium</taxon>
    </lineage>
</organism>
<evidence type="ECO:0000313" key="4">
    <source>
        <dbReference type="Proteomes" id="UP001612915"/>
    </source>
</evidence>
<dbReference type="SUPFAM" id="SSF63817">
    <property type="entry name" value="Sortase"/>
    <property type="match status" value="1"/>
</dbReference>
<comment type="caution">
    <text evidence="3">The sequence shown here is derived from an EMBL/GenBank/DDBJ whole genome shotgun (WGS) entry which is preliminary data.</text>
</comment>
<reference evidence="3 4" key="1">
    <citation type="submission" date="2024-10" db="EMBL/GenBank/DDBJ databases">
        <title>The Natural Products Discovery Center: Release of the First 8490 Sequenced Strains for Exploring Actinobacteria Biosynthetic Diversity.</title>
        <authorList>
            <person name="Kalkreuter E."/>
            <person name="Kautsar S.A."/>
            <person name="Yang D."/>
            <person name="Bader C.D."/>
            <person name="Teijaro C.N."/>
            <person name="Fluegel L."/>
            <person name="Davis C.M."/>
            <person name="Simpson J.R."/>
            <person name="Lauterbach L."/>
            <person name="Steele A.D."/>
            <person name="Gui C."/>
            <person name="Meng S."/>
            <person name="Li G."/>
            <person name="Viehrig K."/>
            <person name="Ye F."/>
            <person name="Su P."/>
            <person name="Kiefer A.F."/>
            <person name="Nichols A."/>
            <person name="Cepeda A.J."/>
            <person name="Yan W."/>
            <person name="Fan B."/>
            <person name="Jiang Y."/>
            <person name="Adhikari A."/>
            <person name="Zheng C.-J."/>
            <person name="Schuster L."/>
            <person name="Cowan T.M."/>
            <person name="Smanski M.J."/>
            <person name="Chevrette M.G."/>
            <person name="De Carvalho L.P.S."/>
            <person name="Shen B."/>
        </authorList>
    </citation>
    <scope>NUCLEOTIDE SEQUENCE [LARGE SCALE GENOMIC DNA]</scope>
    <source>
        <strain evidence="3 4">NPDC049639</strain>
    </source>
</reference>
<dbReference type="Proteomes" id="UP001612915">
    <property type="component" value="Unassembled WGS sequence"/>
</dbReference>
<dbReference type="InterPro" id="IPR023365">
    <property type="entry name" value="Sortase_dom-sf"/>
</dbReference>
<evidence type="ECO:0000313" key="3">
    <source>
        <dbReference type="EMBL" id="MFI7585508.1"/>
    </source>
</evidence>
<proteinExistence type="predicted"/>
<feature type="transmembrane region" description="Helical" evidence="2">
    <location>
        <begin position="32"/>
        <end position="54"/>
    </location>
</feature>
<name>A0ABW8AGM3_9ACTN</name>
<keyword evidence="2" id="KW-0472">Membrane</keyword>
<feature type="transmembrane region" description="Helical" evidence="2">
    <location>
        <begin position="277"/>
        <end position="295"/>
    </location>
</feature>
<evidence type="ECO:0000256" key="2">
    <source>
        <dbReference type="SAM" id="Phobius"/>
    </source>
</evidence>
<dbReference type="Gene3D" id="2.40.260.10">
    <property type="entry name" value="Sortase"/>
    <property type="match status" value="1"/>
</dbReference>
<protein>
    <submittedName>
        <fullName evidence="3">Sortase</fullName>
    </submittedName>
</protein>
<evidence type="ECO:0000256" key="1">
    <source>
        <dbReference type="ARBA" id="ARBA00022801"/>
    </source>
</evidence>
<sequence>MTVVVERSATTVARPRTAARVAVTTRLGYGDVAGTALVILGILMFTFVATLSGLGTVKHVRDQQVAYDAFRSALANATAPVGQLGSDGKPLKLGTPVATLTIPQIGVNEIVFEGTTSGVLQSGPGHRRDTALPGQAGIALIYARHGAFGAPFAHLDQLRRGAVLQVTTGQGRHSYRVIAVRRAGDPMPAAPAAGTGRLRLVTATGPMFVPEGLLYVDAQLVSKVQENPLRPITTSSLPEAEKPLQSDDSAWVPILLLAQGLLLAALLLTWLRTRWGAAQVWLVGLPAVLALAVGLSQQVARLLPNLM</sequence>
<keyword evidence="2" id="KW-0812">Transmembrane</keyword>
<dbReference type="InterPro" id="IPR005754">
    <property type="entry name" value="Sortase"/>
</dbReference>
<accession>A0ABW8AGM3</accession>
<keyword evidence="4" id="KW-1185">Reference proteome</keyword>